<dbReference type="InterPro" id="IPR014710">
    <property type="entry name" value="RmlC-like_jellyroll"/>
</dbReference>
<dbReference type="Gene3D" id="2.60.120.10">
    <property type="entry name" value="Jelly Rolls"/>
    <property type="match status" value="1"/>
</dbReference>
<evidence type="ECO:0000313" key="3">
    <source>
        <dbReference type="Proteomes" id="UP000075420"/>
    </source>
</evidence>
<accession>A0A150P0B9</accession>
<dbReference type="PROSITE" id="PS50042">
    <property type="entry name" value="CNMP_BINDING_3"/>
    <property type="match status" value="1"/>
</dbReference>
<name>A0A150P0B9_SORCE</name>
<proteinExistence type="predicted"/>
<dbReference type="AlphaFoldDB" id="A0A150P0B9"/>
<evidence type="ECO:0000259" key="1">
    <source>
        <dbReference type="PROSITE" id="PS50042"/>
    </source>
</evidence>
<evidence type="ECO:0000313" key="2">
    <source>
        <dbReference type="EMBL" id="KYF48172.1"/>
    </source>
</evidence>
<protein>
    <submittedName>
        <fullName evidence="2">Cyclic nucleotide-binding protein</fullName>
    </submittedName>
</protein>
<dbReference type="InterPro" id="IPR018490">
    <property type="entry name" value="cNMP-bd_dom_sf"/>
</dbReference>
<gene>
    <name evidence="2" type="ORF">BE08_19380</name>
</gene>
<dbReference type="InterPro" id="IPR000595">
    <property type="entry name" value="cNMP-bd_dom"/>
</dbReference>
<dbReference type="SMART" id="SM00100">
    <property type="entry name" value="cNMP"/>
    <property type="match status" value="1"/>
</dbReference>
<reference evidence="2 3" key="1">
    <citation type="submission" date="2014-02" db="EMBL/GenBank/DDBJ databases">
        <title>The small core and large imbalanced accessory genome model reveals a collaborative survival strategy of Sorangium cellulosum strains in nature.</title>
        <authorList>
            <person name="Han K."/>
            <person name="Peng R."/>
            <person name="Blom J."/>
            <person name="Li Y.-Z."/>
        </authorList>
    </citation>
    <scope>NUCLEOTIDE SEQUENCE [LARGE SCALE GENOMIC DNA]</scope>
    <source>
        <strain evidence="2 3">So0157-25</strain>
    </source>
</reference>
<dbReference type="Pfam" id="PF00027">
    <property type="entry name" value="cNMP_binding"/>
    <property type="match status" value="1"/>
</dbReference>
<comment type="caution">
    <text evidence="2">The sequence shown here is derived from an EMBL/GenBank/DDBJ whole genome shotgun (WGS) entry which is preliminary data.</text>
</comment>
<dbReference type="CDD" id="cd00038">
    <property type="entry name" value="CAP_ED"/>
    <property type="match status" value="1"/>
</dbReference>
<organism evidence="2 3">
    <name type="scientific">Sorangium cellulosum</name>
    <name type="common">Polyangium cellulosum</name>
    <dbReference type="NCBI Taxonomy" id="56"/>
    <lineage>
        <taxon>Bacteria</taxon>
        <taxon>Pseudomonadati</taxon>
        <taxon>Myxococcota</taxon>
        <taxon>Polyangia</taxon>
        <taxon>Polyangiales</taxon>
        <taxon>Polyangiaceae</taxon>
        <taxon>Sorangium</taxon>
    </lineage>
</organism>
<dbReference type="Proteomes" id="UP000075420">
    <property type="component" value="Unassembled WGS sequence"/>
</dbReference>
<sequence>MQVQELLPVLGAHPFLEGLQAAHLARLAEGASARRFPEGAFLLREGGEADTLYLLTHGRVALEVHRPGREPVQVESLSGGDILGLHWLFPPRRWVLDARAVTEVRAVGLDAAHVRACSDADPALGYAVSLRLLRQLYARLERVRLQRLDVFNLDSLDGAAP</sequence>
<dbReference type="SUPFAM" id="SSF51206">
    <property type="entry name" value="cAMP-binding domain-like"/>
    <property type="match status" value="1"/>
</dbReference>
<dbReference type="EMBL" id="JELY01003534">
    <property type="protein sequence ID" value="KYF48172.1"/>
    <property type="molecule type" value="Genomic_DNA"/>
</dbReference>
<feature type="domain" description="Cyclic nucleotide-binding" evidence="1">
    <location>
        <begin position="15"/>
        <end position="110"/>
    </location>
</feature>